<dbReference type="InterPro" id="IPR024079">
    <property type="entry name" value="MetalloPept_cat_dom_sf"/>
</dbReference>
<feature type="domain" description="PKD" evidence="3">
    <location>
        <begin position="686"/>
        <end position="756"/>
    </location>
</feature>
<dbReference type="InterPro" id="IPR035986">
    <property type="entry name" value="PKD_dom_sf"/>
</dbReference>
<keyword evidence="5" id="KW-1185">Reference proteome</keyword>
<evidence type="ECO:0000313" key="4">
    <source>
        <dbReference type="EMBL" id="MBO3085345.1"/>
    </source>
</evidence>
<feature type="region of interest" description="Disordered" evidence="1">
    <location>
        <begin position="132"/>
        <end position="152"/>
    </location>
</feature>
<proteinExistence type="predicted"/>
<evidence type="ECO:0000313" key="5">
    <source>
        <dbReference type="Proteomes" id="UP000678317"/>
    </source>
</evidence>
<dbReference type="Pfam" id="PF18911">
    <property type="entry name" value="PKD_4"/>
    <property type="match status" value="1"/>
</dbReference>
<feature type="region of interest" description="Disordered" evidence="1">
    <location>
        <begin position="63"/>
        <end position="114"/>
    </location>
</feature>
<organism evidence="4 5">
    <name type="scientific">Cellulomonas fengjieae</name>
    <dbReference type="NCBI Taxonomy" id="2819978"/>
    <lineage>
        <taxon>Bacteria</taxon>
        <taxon>Bacillati</taxon>
        <taxon>Actinomycetota</taxon>
        <taxon>Actinomycetes</taxon>
        <taxon>Micrococcales</taxon>
        <taxon>Cellulomonadaceae</taxon>
        <taxon>Cellulomonas</taxon>
    </lineage>
</organism>
<dbReference type="PROSITE" id="PS50093">
    <property type="entry name" value="PKD"/>
    <property type="match status" value="1"/>
</dbReference>
<dbReference type="Proteomes" id="UP000678317">
    <property type="component" value="Unassembled WGS sequence"/>
</dbReference>
<dbReference type="InterPro" id="IPR013783">
    <property type="entry name" value="Ig-like_fold"/>
</dbReference>
<evidence type="ECO:0000256" key="2">
    <source>
        <dbReference type="SAM" id="SignalP"/>
    </source>
</evidence>
<dbReference type="SUPFAM" id="SSF55486">
    <property type="entry name" value="Metalloproteases ('zincins'), catalytic domain"/>
    <property type="match status" value="1"/>
</dbReference>
<protein>
    <submittedName>
        <fullName evidence="4">PKD domain-containing protein</fullName>
    </submittedName>
</protein>
<accession>A0ABS3SHX1</accession>
<dbReference type="Gene3D" id="2.60.40.10">
    <property type="entry name" value="Immunoglobulins"/>
    <property type="match status" value="1"/>
</dbReference>
<dbReference type="NCBIfam" id="NF038133">
    <property type="entry name" value="choice_anch_L"/>
    <property type="match status" value="1"/>
</dbReference>
<feature type="compositionally biased region" description="Low complexity" evidence="1">
    <location>
        <begin position="143"/>
        <end position="152"/>
    </location>
</feature>
<comment type="caution">
    <text evidence="4">The sequence shown here is derived from an EMBL/GenBank/DDBJ whole genome shotgun (WGS) entry which is preliminary data.</text>
</comment>
<sequence length="890" mass="91373">MHGRLITACALAVALVATAVPASAADDPDRGGTTYPSRALARAAAPSAEDLAAAMDVPADSLVSADIGDSDPRGFAISDGVPIEPDPVDPDPEDPNPDPPTGPQPTLAAADAGGLGFPSRGSDFLVMSTGDASQAMRPDDDTGLTTGLDGSDNSGGDDLVQLHLQLQAPGDARCFAFDVAFYSEEYPEFVGSSFNDAFTAQIGDGHTEIVDGSVEARSNFAQDLQGNALSINTVFGMEAGTGTTYDGGTARLRAGAPVLSGFVDIYLTIQDLGDSSYDSAAFLDNFFWSTDNNCRFGSTEDSDGDGLLDEWETHGLTMLTGDGQDVVDLPAMGADPNVPDIFVEIDHMADGNHSHLPEPAAIQAVVDSFARHGVHLHVDYGPTAPLTYGSAATWGDLSGGEELDHDEHLGNNGLFGWFGYQWGDFDDLKDDHFAEVRLPVFHYNVWSHHLSEQLGSTSGMSRGSLEGASDFVVSLGGWSGDVGAVDEQAGTFMHELGHNLGLGHGGDDHTNRKPNYLSVMNYLFQSGLPLGSETFDYSPFARADLDEDALVEADGIGAPQSVRTEHMACGSARGSAGDRIDFNCDGDWDDTVARDANDDGSRGVLHGARDWGELMFTGGAIGMPGGIVDLPDVTVPVEPELTQEESERLDADTPTTVPAVSASPVVTPSVVAVGTQVTATVPFVVTGDAAGVTATWSWGDGSTSAGAVTGGDAPIASGSHSFAAAGSYDVAVTLTADGGTVSSTATRVVVVDPAAGGVAAVAALTPVAGAAASAPHASGSASVVVGASWVGSPKRAVGATLVSWPGARLTVVGHDVRWLVVTGRTAVLESAAVVNGRGGFLQRVTVAQGSPSSVRVQVWDPRVGGADDPAARVLDTGAGRPAKGVVAVGR</sequence>
<evidence type="ECO:0000256" key="1">
    <source>
        <dbReference type="SAM" id="MobiDB-lite"/>
    </source>
</evidence>
<keyword evidence="2" id="KW-0732">Signal</keyword>
<dbReference type="RefSeq" id="WP_208289771.1">
    <property type="nucleotide sequence ID" value="NZ_CP074404.1"/>
</dbReference>
<gene>
    <name evidence="4" type="ORF">J4035_11910</name>
</gene>
<dbReference type="EMBL" id="JAGFBM010000006">
    <property type="protein sequence ID" value="MBO3085345.1"/>
    <property type="molecule type" value="Genomic_DNA"/>
</dbReference>
<feature type="compositionally biased region" description="Acidic residues" evidence="1">
    <location>
        <begin position="86"/>
        <end position="96"/>
    </location>
</feature>
<dbReference type="Gene3D" id="3.40.390.10">
    <property type="entry name" value="Collagenase (Catalytic Domain)"/>
    <property type="match status" value="1"/>
</dbReference>
<evidence type="ECO:0000259" key="3">
    <source>
        <dbReference type="PROSITE" id="PS50093"/>
    </source>
</evidence>
<dbReference type="InterPro" id="IPR049804">
    <property type="entry name" value="Choice_anch_L"/>
</dbReference>
<dbReference type="InterPro" id="IPR000601">
    <property type="entry name" value="PKD_dom"/>
</dbReference>
<feature type="signal peptide" evidence="2">
    <location>
        <begin position="1"/>
        <end position="24"/>
    </location>
</feature>
<name>A0ABS3SHX1_9CELL</name>
<dbReference type="CDD" id="cd00146">
    <property type="entry name" value="PKD"/>
    <property type="match status" value="1"/>
</dbReference>
<dbReference type="SUPFAM" id="SSF49299">
    <property type="entry name" value="PKD domain"/>
    <property type="match status" value="1"/>
</dbReference>
<feature type="chain" id="PRO_5047368461" evidence="2">
    <location>
        <begin position="25"/>
        <end position="890"/>
    </location>
</feature>
<reference evidence="4 5" key="1">
    <citation type="submission" date="2021-03" db="EMBL/GenBank/DDBJ databases">
        <title>novel species in genus Cellulomonas.</title>
        <authorList>
            <person name="Zhang G."/>
        </authorList>
    </citation>
    <scope>NUCLEOTIDE SEQUENCE [LARGE SCALE GENOMIC DNA]</scope>
    <source>
        <strain evidence="5">zg-ZUI188</strain>
    </source>
</reference>